<organism evidence="8 9">
    <name type="scientific">Vibrio diabolicus</name>
    <dbReference type="NCBI Taxonomy" id="50719"/>
    <lineage>
        <taxon>Bacteria</taxon>
        <taxon>Pseudomonadati</taxon>
        <taxon>Pseudomonadota</taxon>
        <taxon>Gammaproteobacteria</taxon>
        <taxon>Vibrionales</taxon>
        <taxon>Vibrionaceae</taxon>
        <taxon>Vibrio</taxon>
        <taxon>Vibrio diabolicus subgroup</taxon>
    </lineage>
</organism>
<dbReference type="InterPro" id="IPR006119">
    <property type="entry name" value="Resolv_N"/>
</dbReference>
<dbReference type="SMART" id="SM00857">
    <property type="entry name" value="Resolvase"/>
    <property type="match status" value="1"/>
</dbReference>
<proteinExistence type="inferred from homology"/>
<dbReference type="Gene3D" id="3.40.50.1390">
    <property type="entry name" value="Resolvase, N-terminal catalytic domain"/>
    <property type="match status" value="1"/>
</dbReference>
<dbReference type="InterPro" id="IPR009057">
    <property type="entry name" value="Homeodomain-like_sf"/>
</dbReference>
<dbReference type="Pfam" id="PF00239">
    <property type="entry name" value="Resolvase"/>
    <property type="match status" value="1"/>
</dbReference>
<dbReference type="SUPFAM" id="SSF46689">
    <property type="entry name" value="Homeodomain-like"/>
    <property type="match status" value="1"/>
</dbReference>
<dbReference type="EMBL" id="PKPZ01000014">
    <property type="protein sequence ID" value="RPB37483.1"/>
    <property type="molecule type" value="Genomic_DNA"/>
</dbReference>
<evidence type="ECO:0000256" key="3">
    <source>
        <dbReference type="ARBA" id="ARBA00023125"/>
    </source>
</evidence>
<accession>A0AAX1XL50</accession>
<evidence type="ECO:0000259" key="7">
    <source>
        <dbReference type="PROSITE" id="PS51736"/>
    </source>
</evidence>
<feature type="domain" description="Resolvase/invertase-type recombinase catalytic" evidence="7">
    <location>
        <begin position="4"/>
        <end position="141"/>
    </location>
</feature>
<evidence type="ECO:0000256" key="1">
    <source>
        <dbReference type="ARBA" id="ARBA00009913"/>
    </source>
</evidence>
<keyword evidence="4" id="KW-0233">DNA recombination</keyword>
<dbReference type="InterPro" id="IPR006118">
    <property type="entry name" value="Recombinase_CS"/>
</dbReference>
<comment type="similarity">
    <text evidence="1">Belongs to the site-specific recombinase resolvase family.</text>
</comment>
<keyword evidence="2" id="KW-0229">DNA integration</keyword>
<dbReference type="InterPro" id="IPR036162">
    <property type="entry name" value="Resolvase-like_N_sf"/>
</dbReference>
<dbReference type="AlphaFoldDB" id="A0AAX1XL50"/>
<dbReference type="SUPFAM" id="SSF53041">
    <property type="entry name" value="Resolvase-like"/>
    <property type="match status" value="1"/>
</dbReference>
<dbReference type="PROSITE" id="PS51736">
    <property type="entry name" value="RECOMBINASES_3"/>
    <property type="match status" value="1"/>
</dbReference>
<dbReference type="PANTHER" id="PTHR30461">
    <property type="entry name" value="DNA-INVERTASE FROM LAMBDOID PROPHAGE"/>
    <property type="match status" value="1"/>
</dbReference>
<reference evidence="8 9" key="1">
    <citation type="journal article" date="2018" name="AMB Express">
        <title>Occurrence and significance of pathogenicity and fitness islands in environmental vibrios.</title>
        <authorList>
            <person name="Klein S."/>
            <person name="Pipes S."/>
            <person name="Lovell C.R."/>
        </authorList>
    </citation>
    <scope>NUCLEOTIDE SEQUENCE [LARGE SCALE GENOMIC DNA]</scope>
    <source>
        <strain evidence="8 9">JBS-8-11-1</strain>
    </source>
</reference>
<sequence>MSSREFIYARVSTAKQSLDSQLDVLKGAYPRAKVITDKASGKTLERKGFEHLNSELQEGDTVIIYDLSRLGRNTQELLELVDDWSKRGIGLVVQNLGGSPVDTRTATGKLMFTVLAAVGQMQREIQNEKTQLGVDRAKAQGKFKGKQQTQKTIDACQKAMEYLGKGLSKEAAAKAAGIGVATLYRWIRDNKTA</sequence>
<dbReference type="CDD" id="cd03768">
    <property type="entry name" value="SR_ResInv"/>
    <property type="match status" value="1"/>
</dbReference>
<dbReference type="PANTHER" id="PTHR30461:SF26">
    <property type="entry name" value="RESOLVASE HOMOLOG YNEB"/>
    <property type="match status" value="1"/>
</dbReference>
<dbReference type="InterPro" id="IPR050639">
    <property type="entry name" value="SSR_resolvase"/>
</dbReference>
<evidence type="ECO:0000256" key="6">
    <source>
        <dbReference type="PROSITE-ProRule" id="PRU10137"/>
    </source>
</evidence>
<evidence type="ECO:0000313" key="8">
    <source>
        <dbReference type="EMBL" id="RPB37483.1"/>
    </source>
</evidence>
<keyword evidence="3" id="KW-0238">DNA-binding</keyword>
<dbReference type="GO" id="GO:0015074">
    <property type="term" value="P:DNA integration"/>
    <property type="evidence" value="ECO:0007669"/>
    <property type="project" value="UniProtKB-KW"/>
</dbReference>
<dbReference type="PROSITE" id="PS00397">
    <property type="entry name" value="RECOMBINASES_1"/>
    <property type="match status" value="1"/>
</dbReference>
<dbReference type="Proteomes" id="UP000283878">
    <property type="component" value="Unassembled WGS sequence"/>
</dbReference>
<comment type="caution">
    <text evidence="8">The sequence shown here is derived from an EMBL/GenBank/DDBJ whole genome shotgun (WGS) entry which is preliminary data.</text>
</comment>
<feature type="active site" description="O-(5'-phospho-DNA)-serine intermediate" evidence="5 6">
    <location>
        <position position="12"/>
    </location>
</feature>
<protein>
    <submittedName>
        <fullName evidence="8">Recombinase family protein</fullName>
    </submittedName>
</protein>
<evidence type="ECO:0000313" key="9">
    <source>
        <dbReference type="Proteomes" id="UP000283878"/>
    </source>
</evidence>
<evidence type="ECO:0000256" key="4">
    <source>
        <dbReference type="ARBA" id="ARBA00023172"/>
    </source>
</evidence>
<gene>
    <name evidence="8" type="ORF">CYQ91_16060</name>
</gene>
<evidence type="ECO:0000256" key="5">
    <source>
        <dbReference type="PIRSR" id="PIRSR606118-50"/>
    </source>
</evidence>
<evidence type="ECO:0000256" key="2">
    <source>
        <dbReference type="ARBA" id="ARBA00022908"/>
    </source>
</evidence>
<name>A0AAX1XL50_9VIBR</name>
<dbReference type="GO" id="GO:0003677">
    <property type="term" value="F:DNA binding"/>
    <property type="evidence" value="ECO:0007669"/>
    <property type="project" value="UniProtKB-KW"/>
</dbReference>
<dbReference type="GO" id="GO:0000150">
    <property type="term" value="F:DNA strand exchange activity"/>
    <property type="evidence" value="ECO:0007669"/>
    <property type="project" value="InterPro"/>
</dbReference>